<reference evidence="8 9" key="1">
    <citation type="journal article" date="2019" name="Int. J. Syst. Evol. Microbiol.">
        <title>Capsulimonas corticalis gen. nov., sp. nov., an aerobic capsulated bacterium, of a novel bacterial order, Capsulimonadales ord. nov., of the class Armatimonadia of the phylum Armatimonadetes.</title>
        <authorList>
            <person name="Li J."/>
            <person name="Kudo C."/>
            <person name="Tonouchi A."/>
        </authorList>
    </citation>
    <scope>NUCLEOTIDE SEQUENCE [LARGE SCALE GENOMIC DNA]</scope>
    <source>
        <strain evidence="8 9">AX-7</strain>
    </source>
</reference>
<dbReference type="HAMAP" id="MF_00415">
    <property type="entry name" value="FlgH"/>
    <property type="match status" value="1"/>
</dbReference>
<dbReference type="KEGG" id="ccot:CCAX7_003540"/>
<dbReference type="GO" id="GO:0009279">
    <property type="term" value="C:cell outer membrane"/>
    <property type="evidence" value="ECO:0007669"/>
    <property type="project" value="UniProtKB-SubCell"/>
</dbReference>
<dbReference type="AlphaFoldDB" id="A0A402CS93"/>
<comment type="function">
    <text evidence="1 7">Assembles around the rod to form the L-ring and probably protects the motor/basal body from shearing forces during rotation.</text>
</comment>
<evidence type="ECO:0000256" key="3">
    <source>
        <dbReference type="ARBA" id="ARBA00022729"/>
    </source>
</evidence>
<dbReference type="GO" id="GO:0071973">
    <property type="term" value="P:bacterial-type flagellum-dependent cell motility"/>
    <property type="evidence" value="ECO:0007669"/>
    <property type="project" value="InterPro"/>
</dbReference>
<dbReference type="GO" id="GO:0009427">
    <property type="term" value="C:bacterial-type flagellum basal body, distal rod, L ring"/>
    <property type="evidence" value="ECO:0007669"/>
    <property type="project" value="InterPro"/>
</dbReference>
<proteinExistence type="inferred from homology"/>
<evidence type="ECO:0000256" key="2">
    <source>
        <dbReference type="ARBA" id="ARBA00006929"/>
    </source>
</evidence>
<dbReference type="GO" id="GO:0003774">
    <property type="term" value="F:cytoskeletal motor activity"/>
    <property type="evidence" value="ECO:0007669"/>
    <property type="project" value="InterPro"/>
</dbReference>
<organism evidence="8 9">
    <name type="scientific">Capsulimonas corticalis</name>
    <dbReference type="NCBI Taxonomy" id="2219043"/>
    <lineage>
        <taxon>Bacteria</taxon>
        <taxon>Bacillati</taxon>
        <taxon>Armatimonadota</taxon>
        <taxon>Armatimonadia</taxon>
        <taxon>Capsulimonadales</taxon>
        <taxon>Capsulimonadaceae</taxon>
        <taxon>Capsulimonas</taxon>
    </lineage>
</organism>
<gene>
    <name evidence="7 8" type="primary">flgH</name>
    <name evidence="8" type="ORF">CCAX7_003540</name>
</gene>
<evidence type="ECO:0000313" key="9">
    <source>
        <dbReference type="Proteomes" id="UP000287394"/>
    </source>
</evidence>
<keyword evidence="4 7" id="KW-0472">Membrane</keyword>
<evidence type="ECO:0000256" key="1">
    <source>
        <dbReference type="ARBA" id="ARBA00002591"/>
    </source>
</evidence>
<name>A0A402CS93_9BACT</name>
<evidence type="ECO:0000256" key="4">
    <source>
        <dbReference type="ARBA" id="ARBA00023136"/>
    </source>
</evidence>
<keyword evidence="5 7" id="KW-0975">Bacterial flagellum</keyword>
<dbReference type="InterPro" id="IPR000527">
    <property type="entry name" value="Flag_Lring"/>
</dbReference>
<comment type="subunit">
    <text evidence="7">The basal body constitutes a major portion of the flagellar organelle and consists of four rings (L,P,S, and M) mounted on a central rod.</text>
</comment>
<dbReference type="PRINTS" id="PR01008">
    <property type="entry name" value="FLGLRINGFLGH"/>
</dbReference>
<keyword evidence="8" id="KW-0966">Cell projection</keyword>
<dbReference type="OrthoDB" id="9816119at2"/>
<keyword evidence="6 7" id="KW-0998">Cell outer membrane</keyword>
<dbReference type="PANTHER" id="PTHR34933:SF1">
    <property type="entry name" value="FLAGELLAR L-RING PROTEIN"/>
    <property type="match status" value="1"/>
</dbReference>
<dbReference type="Proteomes" id="UP000287394">
    <property type="component" value="Chromosome"/>
</dbReference>
<keyword evidence="3" id="KW-0732">Signal</keyword>
<accession>A0A402CS93</accession>
<evidence type="ECO:0000313" key="8">
    <source>
        <dbReference type="EMBL" id="BDI28303.1"/>
    </source>
</evidence>
<dbReference type="Pfam" id="PF02107">
    <property type="entry name" value="FlgH"/>
    <property type="match status" value="1"/>
</dbReference>
<keyword evidence="9" id="KW-1185">Reference proteome</keyword>
<sequence>MNRAIILAAILSLSAVQMASADSLYPGSSTFKATGTTSASLFADIKAHGVGDTLTIIVTETASTSSVANTKNSKNENFSYGPGIGPLLSRIPALGLSGSIGSTASGSTDRNDNLTARIAVTVKEILPNGNMLVEGKRKVGMNAETQEITLTGVIRPLDIGSDNTIPSPLVADAQIKYGGKGPVGDKQHDGIISRIFKFLF</sequence>
<evidence type="ECO:0000256" key="6">
    <source>
        <dbReference type="ARBA" id="ARBA00023237"/>
    </source>
</evidence>
<dbReference type="RefSeq" id="WP_119320246.1">
    <property type="nucleotide sequence ID" value="NZ_AP025739.1"/>
</dbReference>
<keyword evidence="8" id="KW-0282">Flagellum</keyword>
<evidence type="ECO:0000256" key="7">
    <source>
        <dbReference type="HAMAP-Rule" id="MF_00415"/>
    </source>
</evidence>
<dbReference type="PANTHER" id="PTHR34933">
    <property type="entry name" value="FLAGELLAR L-RING PROTEIN"/>
    <property type="match status" value="1"/>
</dbReference>
<protein>
    <recommendedName>
        <fullName evidence="7">Flagellar L-ring protein</fullName>
    </recommendedName>
    <alternativeName>
        <fullName evidence="7">Basal body L-ring protein</fullName>
    </alternativeName>
</protein>
<evidence type="ECO:0000256" key="5">
    <source>
        <dbReference type="ARBA" id="ARBA00023143"/>
    </source>
</evidence>
<dbReference type="EMBL" id="AP025739">
    <property type="protein sequence ID" value="BDI28303.1"/>
    <property type="molecule type" value="Genomic_DNA"/>
</dbReference>
<comment type="similarity">
    <text evidence="2 7">Belongs to the FlgH family.</text>
</comment>
<keyword evidence="8" id="KW-0969">Cilium</keyword>
<comment type="subcellular location">
    <subcellularLocation>
        <location evidence="7">Cell outer membrane</location>
    </subcellularLocation>
    <subcellularLocation>
        <location evidence="7">Bacterial flagellum basal body</location>
    </subcellularLocation>
</comment>